<dbReference type="GO" id="GO:0001682">
    <property type="term" value="P:tRNA 5'-leader removal"/>
    <property type="evidence" value="ECO:0007669"/>
    <property type="project" value="UniProtKB-UniRule"/>
</dbReference>
<comment type="subunit">
    <text evidence="7">Consists of a catalytic RNA component (M1 or rnpB) and a protein subunit.</text>
</comment>
<sequence length="193" mass="21004">MPRSRQCPPPRLQVGRPLAAGRRFCASSSIRQRSPVSPSVSAHAFPKAARLTKTDEFSSVFALRPRRRSPHFVLYVRANDRPEGRLGVVVGKKFAPRAAERNLVKRMARELFRQRREHLAGRDVLLRLQAKFPRAEFATRAAVRRACAAEIASLLDVAAKPLPPPAPPASPSAPPPAAPPASPSQSQPPGLPA</sequence>
<comment type="catalytic activity">
    <reaction evidence="7">
        <text>Endonucleolytic cleavage of RNA, removing 5'-extranucleotides from tRNA precursor.</text>
        <dbReference type="EC" id="3.1.26.5"/>
    </reaction>
</comment>
<protein>
    <recommendedName>
        <fullName evidence="7 8">Ribonuclease P protein component</fullName>
        <shortName evidence="7">RNase P protein</shortName>
        <shortName evidence="7">RNaseP protein</shortName>
        <ecNumber evidence="7 8">3.1.26.5</ecNumber>
    </recommendedName>
    <alternativeName>
        <fullName evidence="7">Protein C5</fullName>
    </alternativeName>
</protein>
<evidence type="ECO:0000256" key="8">
    <source>
        <dbReference type="NCBIfam" id="TIGR00188"/>
    </source>
</evidence>
<evidence type="ECO:0000256" key="9">
    <source>
        <dbReference type="SAM" id="MobiDB-lite"/>
    </source>
</evidence>
<feature type="compositionally biased region" description="Pro residues" evidence="9">
    <location>
        <begin position="161"/>
        <end position="182"/>
    </location>
</feature>
<dbReference type="InterPro" id="IPR020568">
    <property type="entry name" value="Ribosomal_Su5_D2-typ_SF"/>
</dbReference>
<dbReference type="GO" id="GO:0004526">
    <property type="term" value="F:ribonuclease P activity"/>
    <property type="evidence" value="ECO:0007669"/>
    <property type="project" value="UniProtKB-UniRule"/>
</dbReference>
<dbReference type="InterPro" id="IPR014721">
    <property type="entry name" value="Ribsml_uS5_D2-typ_fold_subgr"/>
</dbReference>
<dbReference type="GO" id="GO:0042781">
    <property type="term" value="F:3'-tRNA processing endoribonuclease activity"/>
    <property type="evidence" value="ECO:0007669"/>
    <property type="project" value="TreeGrafter"/>
</dbReference>
<dbReference type="EMBL" id="CP002877">
    <property type="protein sequence ID" value="AEI78991.1"/>
    <property type="molecule type" value="Genomic_DNA"/>
</dbReference>
<feature type="region of interest" description="Disordered" evidence="9">
    <location>
        <begin position="160"/>
        <end position="193"/>
    </location>
</feature>
<keyword evidence="5 7" id="KW-0378">Hydrolase</keyword>
<dbReference type="GO" id="GO:0030677">
    <property type="term" value="C:ribonuclease P complex"/>
    <property type="evidence" value="ECO:0007669"/>
    <property type="project" value="TreeGrafter"/>
</dbReference>
<keyword evidence="2 7" id="KW-0819">tRNA processing</keyword>
<keyword evidence="3 7" id="KW-0540">Nuclease</keyword>
<dbReference type="KEGG" id="cnc:CNE_1c37000"/>
<evidence type="ECO:0000256" key="5">
    <source>
        <dbReference type="ARBA" id="ARBA00022801"/>
    </source>
</evidence>
<evidence type="ECO:0000313" key="11">
    <source>
        <dbReference type="Proteomes" id="UP000006798"/>
    </source>
</evidence>
<organism evidence="10 11">
    <name type="scientific">Cupriavidus necator (strain ATCC 43291 / DSM 13513 / CCUG 52238 / LMG 8453 / N-1)</name>
    <name type="common">Ralstonia eutropha</name>
    <dbReference type="NCBI Taxonomy" id="1042878"/>
    <lineage>
        <taxon>Bacteria</taxon>
        <taxon>Pseudomonadati</taxon>
        <taxon>Pseudomonadota</taxon>
        <taxon>Betaproteobacteria</taxon>
        <taxon>Burkholderiales</taxon>
        <taxon>Burkholderiaceae</taxon>
        <taxon>Cupriavidus</taxon>
    </lineage>
</organism>
<dbReference type="HAMAP" id="MF_00227">
    <property type="entry name" value="RNase_P"/>
    <property type="match status" value="1"/>
</dbReference>
<feature type="compositionally biased region" description="Low complexity" evidence="9">
    <location>
        <begin position="183"/>
        <end position="193"/>
    </location>
</feature>
<comment type="similarity">
    <text evidence="7">Belongs to the RnpA family.</text>
</comment>
<dbReference type="Gene3D" id="3.30.230.10">
    <property type="match status" value="1"/>
</dbReference>
<keyword evidence="4 7" id="KW-0255">Endonuclease</keyword>
<accession>G0F0V5</accession>
<dbReference type="InterPro" id="IPR000100">
    <property type="entry name" value="RNase_P"/>
</dbReference>
<proteinExistence type="inferred from homology"/>
<gene>
    <name evidence="7 10" type="primary">rnpA</name>
    <name evidence="10" type="ordered locus">CNE_1c37000</name>
</gene>
<evidence type="ECO:0000313" key="10">
    <source>
        <dbReference type="EMBL" id="AEI78991.1"/>
    </source>
</evidence>
<comment type="function">
    <text evidence="1 7">RNaseP catalyzes the removal of the 5'-leader sequence from pre-tRNA to produce the mature 5'-terminus. It can also cleave other RNA substrates such as 4.5S RNA. The protein component plays an auxiliary but essential role in vivo by binding to the 5'-leader sequence and broadening the substrate specificity of the ribozyme.</text>
</comment>
<dbReference type="EC" id="3.1.26.5" evidence="7 8"/>
<dbReference type="HOGENOM" id="CLU_117179_11_1_4"/>
<dbReference type="AlphaFoldDB" id="G0F0V5"/>
<evidence type="ECO:0000256" key="6">
    <source>
        <dbReference type="ARBA" id="ARBA00022884"/>
    </source>
</evidence>
<dbReference type="SUPFAM" id="SSF54211">
    <property type="entry name" value="Ribosomal protein S5 domain 2-like"/>
    <property type="match status" value="1"/>
</dbReference>
<evidence type="ECO:0000256" key="4">
    <source>
        <dbReference type="ARBA" id="ARBA00022759"/>
    </source>
</evidence>
<evidence type="ECO:0000256" key="1">
    <source>
        <dbReference type="ARBA" id="ARBA00002663"/>
    </source>
</evidence>
<dbReference type="PROSITE" id="PS00648">
    <property type="entry name" value="RIBONUCLEASE_P"/>
    <property type="match status" value="1"/>
</dbReference>
<dbReference type="PANTHER" id="PTHR33992">
    <property type="entry name" value="RIBONUCLEASE P PROTEIN COMPONENT"/>
    <property type="match status" value="1"/>
</dbReference>
<evidence type="ECO:0000256" key="3">
    <source>
        <dbReference type="ARBA" id="ARBA00022722"/>
    </source>
</evidence>
<reference evidence="10 11" key="1">
    <citation type="journal article" date="2011" name="J. Bacteriol.">
        <title>Complete genome sequence of the type strain Cupriavidus necator N-1.</title>
        <authorList>
            <person name="Poehlein A."/>
            <person name="Kusian B."/>
            <person name="Friedrich B."/>
            <person name="Daniel R."/>
            <person name="Bowien B."/>
        </authorList>
    </citation>
    <scope>NUCLEOTIDE SEQUENCE [LARGE SCALE GENOMIC DNA]</scope>
    <source>
        <strain evidence="11">ATCC 43291 / DSM 13513 / CCUG 52238 / LMG 8453 / N-1</strain>
    </source>
</reference>
<keyword evidence="6 7" id="KW-0694">RNA-binding</keyword>
<dbReference type="GO" id="GO:0000049">
    <property type="term" value="F:tRNA binding"/>
    <property type="evidence" value="ECO:0007669"/>
    <property type="project" value="UniProtKB-UniRule"/>
</dbReference>
<evidence type="ECO:0000256" key="7">
    <source>
        <dbReference type="HAMAP-Rule" id="MF_00227"/>
    </source>
</evidence>
<dbReference type="Proteomes" id="UP000006798">
    <property type="component" value="Chromosome 1"/>
</dbReference>
<dbReference type="NCBIfam" id="TIGR00188">
    <property type="entry name" value="rnpA"/>
    <property type="match status" value="1"/>
</dbReference>
<name>G0F0V5_CUPNN</name>
<dbReference type="PANTHER" id="PTHR33992:SF1">
    <property type="entry name" value="RIBONUCLEASE P PROTEIN COMPONENT"/>
    <property type="match status" value="1"/>
</dbReference>
<evidence type="ECO:0000256" key="2">
    <source>
        <dbReference type="ARBA" id="ARBA00022694"/>
    </source>
</evidence>
<dbReference type="Pfam" id="PF00825">
    <property type="entry name" value="Ribonuclease_P"/>
    <property type="match status" value="1"/>
</dbReference>
<dbReference type="InterPro" id="IPR020539">
    <property type="entry name" value="RNase_P_CS"/>
</dbReference>